<protein>
    <submittedName>
        <fullName evidence="1">Uncharacterized protein</fullName>
    </submittedName>
</protein>
<organism evidence="1 2">
    <name type="scientific">Coregonus suidteri</name>
    <dbReference type="NCBI Taxonomy" id="861788"/>
    <lineage>
        <taxon>Eukaryota</taxon>
        <taxon>Metazoa</taxon>
        <taxon>Chordata</taxon>
        <taxon>Craniata</taxon>
        <taxon>Vertebrata</taxon>
        <taxon>Euteleostomi</taxon>
        <taxon>Actinopterygii</taxon>
        <taxon>Neopterygii</taxon>
        <taxon>Teleostei</taxon>
        <taxon>Protacanthopterygii</taxon>
        <taxon>Salmoniformes</taxon>
        <taxon>Salmonidae</taxon>
        <taxon>Coregoninae</taxon>
        <taxon>Coregonus</taxon>
    </lineage>
</organism>
<dbReference type="InterPro" id="IPR013320">
    <property type="entry name" value="ConA-like_dom_sf"/>
</dbReference>
<keyword evidence="2" id="KW-1185">Reference proteome</keyword>
<reference evidence="1 2" key="1">
    <citation type="submission" date="2021-04" db="EMBL/GenBank/DDBJ databases">
        <authorList>
            <person name="De Guttry C."/>
            <person name="Zahm M."/>
            <person name="Klopp C."/>
            <person name="Cabau C."/>
            <person name="Louis A."/>
            <person name="Berthelot C."/>
            <person name="Parey E."/>
            <person name="Roest Crollius H."/>
            <person name="Montfort J."/>
            <person name="Robinson-Rechavi M."/>
            <person name="Bucao C."/>
            <person name="Bouchez O."/>
            <person name="Gislard M."/>
            <person name="Lluch J."/>
            <person name="Milhes M."/>
            <person name="Lampietro C."/>
            <person name="Lopez Roques C."/>
            <person name="Donnadieu C."/>
            <person name="Braasch I."/>
            <person name="Desvignes T."/>
            <person name="Postlethwait J."/>
            <person name="Bobe J."/>
            <person name="Wedekind C."/>
            <person name="Guiguen Y."/>
        </authorList>
    </citation>
    <scope>NUCLEOTIDE SEQUENCE [LARGE SCALE GENOMIC DNA]</scope>
    <source>
        <strain evidence="1">Cs_M1</strain>
        <tissue evidence="1">Blood</tissue>
    </source>
</reference>
<gene>
    <name evidence="1" type="ORF">J4Q44_G00322610</name>
</gene>
<sequence length="108" mass="12550">GVPLLKEKDKKVVHPKIKTCNHSYNTGPSQKPISLRVKHDLRMIRVQLDCESGSLSFSDPVNDKHLHTFTHNFTQRVFLCFYNLHEDTDHPLKLVPEYISVCVEPHLY</sequence>
<accession>A0AAN8QI50</accession>
<dbReference type="AlphaFoldDB" id="A0AAN8QI50"/>
<dbReference type="Gene3D" id="2.60.120.920">
    <property type="match status" value="1"/>
</dbReference>
<name>A0AAN8QI50_9TELE</name>
<evidence type="ECO:0000313" key="2">
    <source>
        <dbReference type="Proteomes" id="UP001356427"/>
    </source>
</evidence>
<comment type="caution">
    <text evidence="1">The sequence shown here is derived from an EMBL/GenBank/DDBJ whole genome shotgun (WGS) entry which is preliminary data.</text>
</comment>
<evidence type="ECO:0000313" key="1">
    <source>
        <dbReference type="EMBL" id="KAK6297678.1"/>
    </source>
</evidence>
<dbReference type="InterPro" id="IPR043136">
    <property type="entry name" value="B30.2/SPRY_sf"/>
</dbReference>
<dbReference type="SUPFAM" id="SSF49899">
    <property type="entry name" value="Concanavalin A-like lectins/glucanases"/>
    <property type="match status" value="1"/>
</dbReference>
<feature type="non-terminal residue" evidence="1">
    <location>
        <position position="1"/>
    </location>
</feature>
<proteinExistence type="predicted"/>
<dbReference type="EMBL" id="JAGTTL010000031">
    <property type="protein sequence ID" value="KAK6297678.1"/>
    <property type="molecule type" value="Genomic_DNA"/>
</dbReference>
<dbReference type="Proteomes" id="UP001356427">
    <property type="component" value="Unassembled WGS sequence"/>
</dbReference>